<dbReference type="InterPro" id="IPR001623">
    <property type="entry name" value="DnaJ_domain"/>
</dbReference>
<feature type="domain" description="J" evidence="2">
    <location>
        <begin position="55"/>
        <end position="119"/>
    </location>
</feature>
<dbReference type="InterPro" id="IPR036869">
    <property type="entry name" value="J_dom_sf"/>
</dbReference>
<reference evidence="3" key="1">
    <citation type="submission" date="2021-09" db="EMBL/GenBank/DDBJ databases">
        <authorList>
            <consortium name="AG Swart"/>
            <person name="Singh M."/>
            <person name="Singh A."/>
            <person name="Seah K."/>
            <person name="Emmerich C."/>
        </authorList>
    </citation>
    <scope>NUCLEOTIDE SEQUENCE</scope>
    <source>
        <strain evidence="3">ATCC30299</strain>
    </source>
</reference>
<comment type="caution">
    <text evidence="3">The sequence shown here is derived from an EMBL/GenBank/DDBJ whole genome shotgun (WGS) entry which is preliminary data.</text>
</comment>
<dbReference type="PROSITE" id="PS50076">
    <property type="entry name" value="DNAJ_2"/>
    <property type="match status" value="1"/>
</dbReference>
<dbReference type="Pfam" id="PF00226">
    <property type="entry name" value="DnaJ"/>
    <property type="match status" value="1"/>
</dbReference>
<name>A0AAU9JEP9_9CILI</name>
<dbReference type="InterPro" id="IPR052448">
    <property type="entry name" value="DnaJ_C16_autophagy_reg"/>
</dbReference>
<dbReference type="PANTHER" id="PTHR44303:SF2">
    <property type="entry name" value="DNAJ HOMOLOG SUBFAMILY C MEMBER 16"/>
    <property type="match status" value="1"/>
</dbReference>
<evidence type="ECO:0000259" key="2">
    <source>
        <dbReference type="PROSITE" id="PS50076"/>
    </source>
</evidence>
<evidence type="ECO:0000313" key="4">
    <source>
        <dbReference type="Proteomes" id="UP001162131"/>
    </source>
</evidence>
<feature type="transmembrane region" description="Helical" evidence="1">
    <location>
        <begin position="31"/>
        <end position="49"/>
    </location>
</feature>
<accession>A0AAU9JEP9</accession>
<keyword evidence="1" id="KW-0812">Transmembrane</keyword>
<dbReference type="SMART" id="SM00271">
    <property type="entry name" value="DnaJ"/>
    <property type="match status" value="1"/>
</dbReference>
<keyword evidence="1" id="KW-0472">Membrane</keyword>
<gene>
    <name evidence="3" type="ORF">BSTOLATCC_MIC34186</name>
</gene>
<dbReference type="CDD" id="cd06257">
    <property type="entry name" value="DnaJ"/>
    <property type="match status" value="1"/>
</dbReference>
<dbReference type="SUPFAM" id="SSF46565">
    <property type="entry name" value="Chaperone J-domain"/>
    <property type="match status" value="1"/>
</dbReference>
<dbReference type="Proteomes" id="UP001162131">
    <property type="component" value="Unassembled WGS sequence"/>
</dbReference>
<proteinExistence type="predicted"/>
<dbReference type="EMBL" id="CAJZBQ010000034">
    <property type="protein sequence ID" value="CAG9323537.1"/>
    <property type="molecule type" value="Genomic_DNA"/>
</dbReference>
<evidence type="ECO:0000313" key="3">
    <source>
        <dbReference type="EMBL" id="CAG9323537.1"/>
    </source>
</evidence>
<feature type="transmembrane region" description="Helical" evidence="1">
    <location>
        <begin position="127"/>
        <end position="145"/>
    </location>
</feature>
<dbReference type="AlphaFoldDB" id="A0AAU9JEP9"/>
<sequence length="302" mass="35171">MEVETLALLIGVGFAAEKLVIKNEKVKNKTAIVGAITILALAIVMGIYFKNKPPNVYQELGISRTASIEEIKELYKAVVKKTHPDKNPSPSAHQDFIDIQSKYEYIKSEDARLRYELYLNTKELHNIAFKTGIFYIYWLILSMAISRSKNDLAGSYSGIILALFGIYEFKVRVQKQFIIFLNFIPLTVAEQMDLFKVSFSCIALGLLMWNSLKIQEVKTKKRQEINELAKNEEITTKLKKFYEKNLNSEGEIGNMMKEITKEFDEWKKKKQSMWKKWLEEIIMMVLIARFLKYQFVEEEQSE</sequence>
<protein>
    <recommendedName>
        <fullName evidence="2">J domain-containing protein</fullName>
    </recommendedName>
</protein>
<organism evidence="3 4">
    <name type="scientific">Blepharisma stoltei</name>
    <dbReference type="NCBI Taxonomy" id="1481888"/>
    <lineage>
        <taxon>Eukaryota</taxon>
        <taxon>Sar</taxon>
        <taxon>Alveolata</taxon>
        <taxon>Ciliophora</taxon>
        <taxon>Postciliodesmatophora</taxon>
        <taxon>Heterotrichea</taxon>
        <taxon>Heterotrichida</taxon>
        <taxon>Blepharismidae</taxon>
        <taxon>Blepharisma</taxon>
    </lineage>
</organism>
<evidence type="ECO:0000256" key="1">
    <source>
        <dbReference type="SAM" id="Phobius"/>
    </source>
</evidence>
<dbReference type="Gene3D" id="1.10.287.110">
    <property type="entry name" value="DnaJ domain"/>
    <property type="match status" value="1"/>
</dbReference>
<dbReference type="PANTHER" id="PTHR44303">
    <property type="entry name" value="DNAJ HOMOLOG SUBFAMILY C MEMBER 16"/>
    <property type="match status" value="1"/>
</dbReference>
<feature type="transmembrane region" description="Helical" evidence="1">
    <location>
        <begin position="152"/>
        <end position="169"/>
    </location>
</feature>
<dbReference type="PRINTS" id="PR00625">
    <property type="entry name" value="JDOMAIN"/>
</dbReference>
<keyword evidence="1" id="KW-1133">Transmembrane helix</keyword>
<keyword evidence="4" id="KW-1185">Reference proteome</keyword>